<dbReference type="AlphaFoldDB" id="A0A9P0EZW9"/>
<protein>
    <submittedName>
        <fullName evidence="2">Uncharacterized protein</fullName>
    </submittedName>
</protein>
<evidence type="ECO:0000313" key="3">
    <source>
        <dbReference type="Proteomes" id="UP001152759"/>
    </source>
</evidence>
<dbReference type="Proteomes" id="UP001152759">
    <property type="component" value="Chromosome 3"/>
</dbReference>
<name>A0A9P0EZW9_BEMTA</name>
<feature type="compositionally biased region" description="Basic and acidic residues" evidence="1">
    <location>
        <begin position="123"/>
        <end position="132"/>
    </location>
</feature>
<feature type="region of interest" description="Disordered" evidence="1">
    <location>
        <begin position="73"/>
        <end position="154"/>
    </location>
</feature>
<feature type="compositionally biased region" description="Polar residues" evidence="1">
    <location>
        <begin position="133"/>
        <end position="142"/>
    </location>
</feature>
<accession>A0A9P0EZW9</accession>
<organism evidence="2 3">
    <name type="scientific">Bemisia tabaci</name>
    <name type="common">Sweetpotato whitefly</name>
    <name type="synonym">Aleurodes tabaci</name>
    <dbReference type="NCBI Taxonomy" id="7038"/>
    <lineage>
        <taxon>Eukaryota</taxon>
        <taxon>Metazoa</taxon>
        <taxon>Ecdysozoa</taxon>
        <taxon>Arthropoda</taxon>
        <taxon>Hexapoda</taxon>
        <taxon>Insecta</taxon>
        <taxon>Pterygota</taxon>
        <taxon>Neoptera</taxon>
        <taxon>Paraneoptera</taxon>
        <taxon>Hemiptera</taxon>
        <taxon>Sternorrhyncha</taxon>
        <taxon>Aleyrodoidea</taxon>
        <taxon>Aleyrodidae</taxon>
        <taxon>Aleyrodinae</taxon>
        <taxon>Bemisia</taxon>
    </lineage>
</organism>
<sequence>MEALRQKLTKMKEEGLQRTAAKQKERFLYLTEMSRAKAQQKKLKKLQELKEVELFKLAREVCQGRHLEIKLEKCDHRKRNFRQRNKDQHFHESLSDHSSDISEPEEDSVDSDYEPSNSEDDNGFEKKVERSGSSDTDCVASSSEDDEGLKKEVQSKISSSNKWAQPVLLLQRCKNPRLSLTQSAEKVGKAKAEAYLNDFKKIPLVILERNDWCGKRKIILHSQLGNENKDKLPAGQESNCETRFRTIKKQKNLSIENYPPTNSDIDECEVVKRTSNRLSSRKKEKRAEKFSSRTGLQNLRSYRRQGPK</sequence>
<feature type="region of interest" description="Disordered" evidence="1">
    <location>
        <begin position="276"/>
        <end position="308"/>
    </location>
</feature>
<keyword evidence="3" id="KW-1185">Reference proteome</keyword>
<reference evidence="2" key="1">
    <citation type="submission" date="2021-12" db="EMBL/GenBank/DDBJ databases">
        <authorList>
            <person name="King R."/>
        </authorList>
    </citation>
    <scope>NUCLEOTIDE SEQUENCE</scope>
</reference>
<feature type="compositionally biased region" description="Basic and acidic residues" evidence="1">
    <location>
        <begin position="10"/>
        <end position="20"/>
    </location>
</feature>
<feature type="region of interest" description="Disordered" evidence="1">
    <location>
        <begin position="1"/>
        <end position="20"/>
    </location>
</feature>
<evidence type="ECO:0000313" key="2">
    <source>
        <dbReference type="EMBL" id="CAH0386043.1"/>
    </source>
</evidence>
<dbReference type="KEGG" id="btab:109030814"/>
<evidence type="ECO:0000256" key="1">
    <source>
        <dbReference type="SAM" id="MobiDB-lite"/>
    </source>
</evidence>
<gene>
    <name evidence="2" type="ORF">BEMITA_LOCUS5208</name>
</gene>
<feature type="compositionally biased region" description="Basic and acidic residues" evidence="1">
    <location>
        <begin position="84"/>
        <end position="100"/>
    </location>
</feature>
<feature type="compositionally biased region" description="Acidic residues" evidence="1">
    <location>
        <begin position="102"/>
        <end position="122"/>
    </location>
</feature>
<proteinExistence type="predicted"/>
<dbReference type="EMBL" id="OU963864">
    <property type="protein sequence ID" value="CAH0386043.1"/>
    <property type="molecule type" value="Genomic_DNA"/>
</dbReference>